<dbReference type="OrthoDB" id="6376344at2759"/>
<keyword evidence="4" id="KW-1185">Reference proteome</keyword>
<comment type="caution">
    <text evidence="3">The sequence shown here is derived from an EMBL/GenBank/DDBJ whole genome shotgun (WGS) entry which is preliminary data.</text>
</comment>
<reference evidence="3 4" key="1">
    <citation type="submission" date="2019-05" db="EMBL/GenBank/DDBJ databases">
        <title>Another draft genome of Portunus trituberculatus and its Hox gene families provides insights of decapod evolution.</title>
        <authorList>
            <person name="Jeong J.-H."/>
            <person name="Song I."/>
            <person name="Kim S."/>
            <person name="Choi T."/>
            <person name="Kim D."/>
            <person name="Ryu S."/>
            <person name="Kim W."/>
        </authorList>
    </citation>
    <scope>NUCLEOTIDE SEQUENCE [LARGE SCALE GENOMIC DNA]</scope>
    <source>
        <tissue evidence="3">Muscle</tissue>
    </source>
</reference>
<name>A0A5B7J934_PORTR</name>
<evidence type="ECO:0000256" key="1">
    <source>
        <dbReference type="SAM" id="Coils"/>
    </source>
</evidence>
<proteinExistence type="predicted"/>
<feature type="transmembrane region" description="Helical" evidence="2">
    <location>
        <begin position="148"/>
        <end position="167"/>
    </location>
</feature>
<evidence type="ECO:0000256" key="2">
    <source>
        <dbReference type="SAM" id="Phobius"/>
    </source>
</evidence>
<sequence length="197" mass="22169">MKNLLNILAIYFQDQYLQNENLNEHFGIAEFVAAVHESCCCMEEQPQYTRPDRQPSHSHHLPSVASLGHLVAIFSELLEKRKANIHAKMEEVGQAVARVKELENHVAGLKNTHATLENSLSEANDNIQNMTTTLQQSVFFQMIFSFDYLYSLGLVLCISLFQLFLFLSSSSGATILCSSITTPSLQLTFCLHPICVF</sequence>
<evidence type="ECO:0000313" key="3">
    <source>
        <dbReference type="EMBL" id="MPC93260.1"/>
    </source>
</evidence>
<dbReference type="EMBL" id="VSRR010094255">
    <property type="protein sequence ID" value="MPC93260.1"/>
    <property type="molecule type" value="Genomic_DNA"/>
</dbReference>
<dbReference type="AlphaFoldDB" id="A0A5B7J934"/>
<keyword evidence="2" id="KW-0472">Membrane</keyword>
<feature type="coiled-coil region" evidence="1">
    <location>
        <begin position="92"/>
        <end position="133"/>
    </location>
</feature>
<protein>
    <submittedName>
        <fullName evidence="3">Uncharacterized protein</fullName>
    </submittedName>
</protein>
<keyword evidence="1" id="KW-0175">Coiled coil</keyword>
<evidence type="ECO:0000313" key="4">
    <source>
        <dbReference type="Proteomes" id="UP000324222"/>
    </source>
</evidence>
<organism evidence="3 4">
    <name type="scientific">Portunus trituberculatus</name>
    <name type="common">Swimming crab</name>
    <name type="synonym">Neptunus trituberculatus</name>
    <dbReference type="NCBI Taxonomy" id="210409"/>
    <lineage>
        <taxon>Eukaryota</taxon>
        <taxon>Metazoa</taxon>
        <taxon>Ecdysozoa</taxon>
        <taxon>Arthropoda</taxon>
        <taxon>Crustacea</taxon>
        <taxon>Multicrustacea</taxon>
        <taxon>Malacostraca</taxon>
        <taxon>Eumalacostraca</taxon>
        <taxon>Eucarida</taxon>
        <taxon>Decapoda</taxon>
        <taxon>Pleocyemata</taxon>
        <taxon>Brachyura</taxon>
        <taxon>Eubrachyura</taxon>
        <taxon>Portunoidea</taxon>
        <taxon>Portunidae</taxon>
        <taxon>Portuninae</taxon>
        <taxon>Portunus</taxon>
    </lineage>
</organism>
<dbReference type="Proteomes" id="UP000324222">
    <property type="component" value="Unassembled WGS sequence"/>
</dbReference>
<accession>A0A5B7J934</accession>
<keyword evidence="2" id="KW-0812">Transmembrane</keyword>
<keyword evidence="2" id="KW-1133">Transmembrane helix</keyword>
<gene>
    <name evidence="3" type="ORF">E2C01_088384</name>
</gene>